<dbReference type="GO" id="GO:0015937">
    <property type="term" value="P:coenzyme A biosynthetic process"/>
    <property type="evidence" value="ECO:0007669"/>
    <property type="project" value="UniProtKB-UniRule"/>
</dbReference>
<dbReference type="AlphaFoldDB" id="A0A1Q1G2B4"/>
<keyword evidence="3 8" id="KW-0808">Transferase</keyword>
<dbReference type="PANTHER" id="PTHR10695">
    <property type="entry name" value="DEPHOSPHO-COA KINASE-RELATED"/>
    <property type="match status" value="1"/>
</dbReference>
<dbReference type="CDD" id="cd02022">
    <property type="entry name" value="DPCK"/>
    <property type="match status" value="1"/>
</dbReference>
<proteinExistence type="inferred from homology"/>
<evidence type="ECO:0000256" key="6">
    <source>
        <dbReference type="ARBA" id="ARBA00022840"/>
    </source>
</evidence>
<evidence type="ECO:0000256" key="1">
    <source>
        <dbReference type="ARBA" id="ARBA00009018"/>
    </source>
</evidence>
<evidence type="ECO:0000256" key="2">
    <source>
        <dbReference type="ARBA" id="ARBA00022490"/>
    </source>
</evidence>
<comment type="subcellular location">
    <subcellularLocation>
        <location evidence="8">Cytoplasm</location>
    </subcellularLocation>
</comment>
<dbReference type="Proteomes" id="UP000277108">
    <property type="component" value="Unassembled WGS sequence"/>
</dbReference>
<evidence type="ECO:0000256" key="9">
    <source>
        <dbReference type="NCBIfam" id="TIGR00152"/>
    </source>
</evidence>
<comment type="caution">
    <text evidence="10">The sequence shown here is derived from an EMBL/GenBank/DDBJ whole genome shotgun (WGS) entry which is preliminary data.</text>
</comment>
<dbReference type="Pfam" id="PF01121">
    <property type="entry name" value="CoaE"/>
    <property type="match status" value="1"/>
</dbReference>
<evidence type="ECO:0000256" key="3">
    <source>
        <dbReference type="ARBA" id="ARBA00022679"/>
    </source>
</evidence>
<dbReference type="GO" id="GO:0004140">
    <property type="term" value="F:dephospho-CoA kinase activity"/>
    <property type="evidence" value="ECO:0007669"/>
    <property type="project" value="UniProtKB-UniRule"/>
</dbReference>
<gene>
    <name evidence="8" type="primary">coaE</name>
    <name evidence="10" type="ORF">EDD62_0362</name>
</gene>
<dbReference type="InterPro" id="IPR027417">
    <property type="entry name" value="P-loop_NTPase"/>
</dbReference>
<comment type="catalytic activity">
    <reaction evidence="8">
        <text>3'-dephospho-CoA + ATP = ADP + CoA + H(+)</text>
        <dbReference type="Rhea" id="RHEA:18245"/>
        <dbReference type="ChEBI" id="CHEBI:15378"/>
        <dbReference type="ChEBI" id="CHEBI:30616"/>
        <dbReference type="ChEBI" id="CHEBI:57287"/>
        <dbReference type="ChEBI" id="CHEBI:57328"/>
        <dbReference type="ChEBI" id="CHEBI:456216"/>
        <dbReference type="EC" id="2.7.1.24"/>
    </reaction>
</comment>
<evidence type="ECO:0000256" key="8">
    <source>
        <dbReference type="HAMAP-Rule" id="MF_00376"/>
    </source>
</evidence>
<accession>A0A1Q1G2B4</accession>
<dbReference type="Gene3D" id="3.40.50.300">
    <property type="entry name" value="P-loop containing nucleotide triphosphate hydrolases"/>
    <property type="match status" value="1"/>
</dbReference>
<dbReference type="EC" id="2.7.1.24" evidence="8 9"/>
<dbReference type="UniPathway" id="UPA00241">
    <property type="reaction ID" value="UER00356"/>
</dbReference>
<dbReference type="PROSITE" id="PS51219">
    <property type="entry name" value="DPCK"/>
    <property type="match status" value="1"/>
</dbReference>
<dbReference type="STRING" id="1849491.BVH56_05825"/>
<feature type="binding site" evidence="8">
    <location>
        <begin position="10"/>
        <end position="15"/>
    </location>
    <ligand>
        <name>ATP</name>
        <dbReference type="ChEBI" id="CHEBI:30616"/>
    </ligand>
</feature>
<dbReference type="GO" id="GO:0005524">
    <property type="term" value="F:ATP binding"/>
    <property type="evidence" value="ECO:0007669"/>
    <property type="project" value="UniProtKB-UniRule"/>
</dbReference>
<dbReference type="GO" id="GO:0005737">
    <property type="term" value="C:cytoplasm"/>
    <property type="evidence" value="ECO:0007669"/>
    <property type="project" value="UniProtKB-SubCell"/>
</dbReference>
<keyword evidence="4 8" id="KW-0547">Nucleotide-binding</keyword>
<keyword evidence="7 8" id="KW-0173">Coenzyme A biosynthesis</keyword>
<dbReference type="HAMAP" id="MF_00376">
    <property type="entry name" value="Dephospho_CoA_kinase"/>
    <property type="match status" value="1"/>
</dbReference>
<dbReference type="PANTHER" id="PTHR10695:SF46">
    <property type="entry name" value="BIFUNCTIONAL COENZYME A SYNTHASE-RELATED"/>
    <property type="match status" value="1"/>
</dbReference>
<sequence length="194" mass="21969">MLIGLTGGIATGKSTAAKLFEQHGIPVVDADVVSRQMVEKGSEGLRKIVNHFGKTILNEDGTLNRKKLGELIFNDSSLRQQLNHILHPLIREEMNRQTTHLLKTNQHVIQDIPLLFENKLEQHFDLVIVVYIDQQEQIKRLQQRDDISYEAALSKVKSQAPIEDKKALAGIVLKNHGTIDALEEQVKETIQNHF</sequence>
<accession>A0A3N5CJ49</accession>
<dbReference type="FunFam" id="3.40.50.300:FF:000991">
    <property type="entry name" value="Dephospho-CoA kinase"/>
    <property type="match status" value="1"/>
</dbReference>
<keyword evidence="2 8" id="KW-0963">Cytoplasm</keyword>
<comment type="pathway">
    <text evidence="8">Cofactor biosynthesis; coenzyme A biosynthesis; CoA from (R)-pantothenate: step 5/5.</text>
</comment>
<comment type="similarity">
    <text evidence="1 8">Belongs to the CoaE family.</text>
</comment>
<comment type="function">
    <text evidence="8">Catalyzes the phosphorylation of the 3'-hydroxyl group of dephosphocoenzyme A to form coenzyme A.</text>
</comment>
<evidence type="ECO:0000313" key="11">
    <source>
        <dbReference type="Proteomes" id="UP000277108"/>
    </source>
</evidence>
<reference evidence="10 11" key="1">
    <citation type="submission" date="2018-11" db="EMBL/GenBank/DDBJ databases">
        <title>Genomic Encyclopedia of Type Strains, Phase IV (KMG-IV): sequencing the most valuable type-strain genomes for metagenomic binning, comparative biology and taxonomic classification.</title>
        <authorList>
            <person name="Goeker M."/>
        </authorList>
    </citation>
    <scope>NUCLEOTIDE SEQUENCE [LARGE SCALE GENOMIC DNA]</scope>
    <source>
        <strain evidence="10 11">DSM 29158</strain>
    </source>
</reference>
<dbReference type="NCBIfam" id="TIGR00152">
    <property type="entry name" value="dephospho-CoA kinase"/>
    <property type="match status" value="1"/>
</dbReference>
<keyword evidence="5 8" id="KW-0418">Kinase</keyword>
<dbReference type="SUPFAM" id="SSF52540">
    <property type="entry name" value="P-loop containing nucleoside triphosphate hydrolases"/>
    <property type="match status" value="1"/>
</dbReference>
<evidence type="ECO:0000313" key="10">
    <source>
        <dbReference type="EMBL" id="RPF57731.1"/>
    </source>
</evidence>
<evidence type="ECO:0000256" key="5">
    <source>
        <dbReference type="ARBA" id="ARBA00022777"/>
    </source>
</evidence>
<evidence type="ECO:0000256" key="4">
    <source>
        <dbReference type="ARBA" id="ARBA00022741"/>
    </source>
</evidence>
<evidence type="ECO:0000256" key="7">
    <source>
        <dbReference type="ARBA" id="ARBA00022993"/>
    </source>
</evidence>
<keyword evidence="11" id="KW-1185">Reference proteome</keyword>
<organism evidence="10 11">
    <name type="scientific">Abyssicoccus albus</name>
    <dbReference type="NCBI Taxonomy" id="1817405"/>
    <lineage>
        <taxon>Bacteria</taxon>
        <taxon>Bacillati</taxon>
        <taxon>Bacillota</taxon>
        <taxon>Bacilli</taxon>
        <taxon>Bacillales</taxon>
        <taxon>Abyssicoccaceae</taxon>
    </lineage>
</organism>
<dbReference type="EMBL" id="RKRK01000002">
    <property type="protein sequence ID" value="RPF57731.1"/>
    <property type="molecule type" value="Genomic_DNA"/>
</dbReference>
<name>A0A1Q1G2B4_9BACL</name>
<keyword evidence="6 8" id="KW-0067">ATP-binding</keyword>
<protein>
    <recommendedName>
        <fullName evidence="8 9">Dephospho-CoA kinase</fullName>
        <ecNumber evidence="8 9">2.7.1.24</ecNumber>
    </recommendedName>
    <alternativeName>
        <fullName evidence="8">Dephosphocoenzyme A kinase</fullName>
    </alternativeName>
</protein>
<dbReference type="InterPro" id="IPR001977">
    <property type="entry name" value="Depp_CoAkinase"/>
</dbReference>